<keyword evidence="1" id="KW-0677">Repeat</keyword>
<dbReference type="PROSITE" id="PS51375">
    <property type="entry name" value="PPR"/>
    <property type="match status" value="1"/>
</dbReference>
<dbReference type="Proteomes" id="UP001152797">
    <property type="component" value="Unassembled WGS sequence"/>
</dbReference>
<dbReference type="Pfam" id="PF13812">
    <property type="entry name" value="PPR_3"/>
    <property type="match status" value="2"/>
</dbReference>
<organism evidence="3">
    <name type="scientific">Cladocopium goreaui</name>
    <dbReference type="NCBI Taxonomy" id="2562237"/>
    <lineage>
        <taxon>Eukaryota</taxon>
        <taxon>Sar</taxon>
        <taxon>Alveolata</taxon>
        <taxon>Dinophyceae</taxon>
        <taxon>Suessiales</taxon>
        <taxon>Symbiodiniaceae</taxon>
        <taxon>Cladocopium</taxon>
    </lineage>
</organism>
<reference evidence="4 5" key="2">
    <citation type="submission" date="2024-05" db="EMBL/GenBank/DDBJ databases">
        <authorList>
            <person name="Chen Y."/>
            <person name="Shah S."/>
            <person name="Dougan E. K."/>
            <person name="Thang M."/>
            <person name="Chan C."/>
        </authorList>
    </citation>
    <scope>NUCLEOTIDE SEQUENCE [LARGE SCALE GENOMIC DNA]</scope>
</reference>
<dbReference type="OrthoDB" id="185373at2759"/>
<dbReference type="PANTHER" id="PTHR47447">
    <property type="entry name" value="OS03G0856100 PROTEIN"/>
    <property type="match status" value="1"/>
</dbReference>
<sequence>MPLARNAMATQLITSHAKRQDWPGALEILVGLQHARSANVISFGAAIHACDRARWTSAVLLQDVLRSRSLESNVVTSSAAISSCQKLAAWESALELFRLMSSAGLSADVVVWGAGISAAGGWQRSHCLLCEMEHQAVETNHITTGAALSHCPPWHHALQCGVRDTFAQGLRPDVVTFNVTMSACEKVTSWLDAVVLLQEVSKQEMRQSVITFNTTVSAGEKAGRWQEVLLLFQSAVAKTLQPDAFTTSPLLNACAKTVHWQHALQLAGAAGGHCSDLVILNGLINACGKSSHWPLALAILENVLMQRLEPDIITYSAAISACEERNELGPARCGFEDAWERALLLLFQASESQVEVNVFACSATISACSKTSNWQQAVMLLEMVCNLQVQLNLVAYNATFTAFQESNCWRSAIHLSDAAADAASLDLVGLSAICCACGKVVPRQIWLRPAWDA</sequence>
<dbReference type="EMBL" id="CAMXCT010000439">
    <property type="protein sequence ID" value="CAI3978822.1"/>
    <property type="molecule type" value="Genomic_DNA"/>
</dbReference>
<comment type="caution">
    <text evidence="3">The sequence shown here is derived from an EMBL/GenBank/DDBJ whole genome shotgun (WGS) entry which is preliminary data.</text>
</comment>
<dbReference type="Gene3D" id="1.25.40.10">
    <property type="entry name" value="Tetratricopeptide repeat domain"/>
    <property type="match status" value="3"/>
</dbReference>
<accession>A0A9P1BT44</accession>
<dbReference type="PANTHER" id="PTHR47447:SF17">
    <property type="entry name" value="OS12G0638900 PROTEIN"/>
    <property type="match status" value="1"/>
</dbReference>
<dbReference type="InterPro" id="IPR002885">
    <property type="entry name" value="PPR_rpt"/>
</dbReference>
<keyword evidence="5" id="KW-1185">Reference proteome</keyword>
<feature type="repeat" description="PPR" evidence="2">
    <location>
        <begin position="73"/>
        <end position="107"/>
    </location>
</feature>
<evidence type="ECO:0000313" key="4">
    <source>
        <dbReference type="EMBL" id="CAL4766134.1"/>
    </source>
</evidence>
<gene>
    <name evidence="3" type="ORF">C1SCF055_LOCUS6823</name>
</gene>
<dbReference type="InterPro" id="IPR011990">
    <property type="entry name" value="TPR-like_helical_dom_sf"/>
</dbReference>
<evidence type="ECO:0000313" key="3">
    <source>
        <dbReference type="EMBL" id="CAI3978822.1"/>
    </source>
</evidence>
<name>A0A9P1BT44_9DINO</name>
<evidence type="ECO:0000256" key="1">
    <source>
        <dbReference type="ARBA" id="ARBA00022737"/>
    </source>
</evidence>
<protein>
    <submittedName>
        <fullName evidence="4">Pentacotripeptide-repeat region of PRORP domain-containing protein</fullName>
    </submittedName>
</protein>
<evidence type="ECO:0000256" key="2">
    <source>
        <dbReference type="PROSITE-ProRule" id="PRU00708"/>
    </source>
</evidence>
<dbReference type="EMBL" id="CAMXCT030000439">
    <property type="protein sequence ID" value="CAL4766134.1"/>
    <property type="molecule type" value="Genomic_DNA"/>
</dbReference>
<dbReference type="AlphaFoldDB" id="A0A9P1BT44"/>
<reference evidence="3" key="1">
    <citation type="submission" date="2022-10" db="EMBL/GenBank/DDBJ databases">
        <authorList>
            <person name="Chen Y."/>
            <person name="Dougan E. K."/>
            <person name="Chan C."/>
            <person name="Rhodes N."/>
            <person name="Thang M."/>
        </authorList>
    </citation>
    <scope>NUCLEOTIDE SEQUENCE</scope>
</reference>
<evidence type="ECO:0000313" key="5">
    <source>
        <dbReference type="Proteomes" id="UP001152797"/>
    </source>
</evidence>
<proteinExistence type="predicted"/>
<dbReference type="EMBL" id="CAMXCT020000439">
    <property type="protein sequence ID" value="CAL1132197.1"/>
    <property type="molecule type" value="Genomic_DNA"/>
</dbReference>